<keyword evidence="11 14" id="KW-0511">Multifunctional enzyme</keyword>
<evidence type="ECO:0000256" key="8">
    <source>
        <dbReference type="ARBA" id="ARBA00022777"/>
    </source>
</evidence>
<keyword evidence="6 14" id="KW-0479">Metal-binding</keyword>
<evidence type="ECO:0000256" key="1">
    <source>
        <dbReference type="ARBA" id="ARBA00001120"/>
    </source>
</evidence>
<keyword evidence="12 14" id="KW-0119">Carbohydrate metabolism</keyword>
<comment type="caution">
    <text evidence="17">The sequence shown here is derived from an EMBL/GenBank/DDBJ whole genome shotgun (WGS) entry which is preliminary data.</text>
</comment>
<evidence type="ECO:0000256" key="3">
    <source>
        <dbReference type="ARBA" id="ARBA00006883"/>
    </source>
</evidence>
<dbReference type="GO" id="GO:0004712">
    <property type="term" value="F:protein serine/threonine/tyrosine kinase activity"/>
    <property type="evidence" value="ECO:0007669"/>
    <property type="project" value="UniProtKB-UniRule"/>
</dbReference>
<dbReference type="GO" id="GO:0004674">
    <property type="term" value="F:protein serine/threonine kinase activity"/>
    <property type="evidence" value="ECO:0007669"/>
    <property type="project" value="UniProtKB-KW"/>
</dbReference>
<comment type="cofactor">
    <cofactor evidence="2 14">
        <name>Mg(2+)</name>
        <dbReference type="ChEBI" id="CHEBI:18420"/>
    </cofactor>
</comment>
<feature type="active site" evidence="14">
    <location>
        <position position="243"/>
    </location>
</feature>
<keyword evidence="7 14" id="KW-0547">Nucleotide-binding</keyword>
<dbReference type="InterPro" id="IPR011126">
    <property type="entry name" value="Hpr_kin/Pase_Hpr_N"/>
</dbReference>
<accession>A0A926EWN6</accession>
<feature type="domain" description="HPr(Ser) kinase/phosphorylase N-terminal" evidence="15">
    <location>
        <begin position="4"/>
        <end position="128"/>
    </location>
</feature>
<name>A0A926EWN6_9FIRM</name>
<comment type="similarity">
    <text evidence="3 14">Belongs to the HPrK/P family.</text>
</comment>
<dbReference type="InterPro" id="IPR027417">
    <property type="entry name" value="P-loop_NTPase"/>
</dbReference>
<evidence type="ECO:0000256" key="11">
    <source>
        <dbReference type="ARBA" id="ARBA00023268"/>
    </source>
</evidence>
<evidence type="ECO:0000256" key="7">
    <source>
        <dbReference type="ARBA" id="ARBA00022741"/>
    </source>
</evidence>
<dbReference type="RefSeq" id="WP_249322522.1">
    <property type="nucleotide sequence ID" value="NZ_JACRTK010000001.1"/>
</dbReference>
<dbReference type="GO" id="GO:0006109">
    <property type="term" value="P:regulation of carbohydrate metabolic process"/>
    <property type="evidence" value="ECO:0007669"/>
    <property type="project" value="UniProtKB-UniRule"/>
</dbReference>
<evidence type="ECO:0000256" key="6">
    <source>
        <dbReference type="ARBA" id="ARBA00022723"/>
    </source>
</evidence>
<dbReference type="FunFam" id="3.40.50.300:FF:000174">
    <property type="entry name" value="HPr kinase/phosphorylase"/>
    <property type="match status" value="1"/>
</dbReference>
<comment type="catalytic activity">
    <reaction evidence="13 14">
        <text>[HPr protein]-O-phospho-L-serine + phosphate + H(+) = [HPr protein]-L-serine + diphosphate</text>
        <dbReference type="Rhea" id="RHEA:46604"/>
        <dbReference type="Rhea" id="RHEA-COMP:11602"/>
        <dbReference type="Rhea" id="RHEA-COMP:11603"/>
        <dbReference type="ChEBI" id="CHEBI:15378"/>
        <dbReference type="ChEBI" id="CHEBI:29999"/>
        <dbReference type="ChEBI" id="CHEBI:33019"/>
        <dbReference type="ChEBI" id="CHEBI:43474"/>
        <dbReference type="ChEBI" id="CHEBI:83421"/>
    </reaction>
</comment>
<feature type="region of interest" description="Important for the catalytic mechanism of both phosphorylation and dephosphorylation" evidence="14">
    <location>
        <begin position="201"/>
        <end position="210"/>
    </location>
</feature>
<comment type="catalytic activity">
    <reaction evidence="1 14">
        <text>[HPr protein]-L-serine + ATP = [HPr protein]-O-phospho-L-serine + ADP + H(+)</text>
        <dbReference type="Rhea" id="RHEA:46600"/>
        <dbReference type="Rhea" id="RHEA-COMP:11602"/>
        <dbReference type="Rhea" id="RHEA-COMP:11603"/>
        <dbReference type="ChEBI" id="CHEBI:15378"/>
        <dbReference type="ChEBI" id="CHEBI:29999"/>
        <dbReference type="ChEBI" id="CHEBI:30616"/>
        <dbReference type="ChEBI" id="CHEBI:83421"/>
        <dbReference type="ChEBI" id="CHEBI:456216"/>
    </reaction>
</comment>
<feature type="binding site" evidence="14">
    <location>
        <position position="161"/>
    </location>
    <ligand>
        <name>Mg(2+)</name>
        <dbReference type="ChEBI" id="CHEBI:18420"/>
    </ligand>
</feature>
<feature type="region of interest" description="Important for the catalytic mechanism of dephosphorylation" evidence="14">
    <location>
        <begin position="264"/>
        <end position="269"/>
    </location>
</feature>
<dbReference type="Gene3D" id="3.40.1390.20">
    <property type="entry name" value="HprK N-terminal domain-like"/>
    <property type="match status" value="1"/>
</dbReference>
<evidence type="ECO:0000256" key="4">
    <source>
        <dbReference type="ARBA" id="ARBA00022527"/>
    </source>
</evidence>
<dbReference type="SUPFAM" id="SSF53795">
    <property type="entry name" value="PEP carboxykinase-like"/>
    <property type="match status" value="1"/>
</dbReference>
<dbReference type="PANTHER" id="PTHR30305:SF1">
    <property type="entry name" value="HPR KINASE_PHOSPHORYLASE"/>
    <property type="match status" value="1"/>
</dbReference>
<organism evidence="17 18">
    <name type="scientific">Wansuia hejianensis</name>
    <dbReference type="NCBI Taxonomy" id="2763667"/>
    <lineage>
        <taxon>Bacteria</taxon>
        <taxon>Bacillati</taxon>
        <taxon>Bacillota</taxon>
        <taxon>Clostridia</taxon>
        <taxon>Lachnospirales</taxon>
        <taxon>Lachnospiraceae</taxon>
        <taxon>Wansuia</taxon>
    </lineage>
</organism>
<dbReference type="PANTHER" id="PTHR30305">
    <property type="entry name" value="PROTEIN YJDM-RELATED"/>
    <property type="match status" value="1"/>
</dbReference>
<dbReference type="NCBIfam" id="TIGR00679">
    <property type="entry name" value="hpr-ser"/>
    <property type="match status" value="1"/>
</dbReference>
<keyword evidence="10 14" id="KW-0460">Magnesium</keyword>
<dbReference type="GO" id="GO:0005524">
    <property type="term" value="F:ATP binding"/>
    <property type="evidence" value="ECO:0007669"/>
    <property type="project" value="UniProtKB-UniRule"/>
</dbReference>
<dbReference type="InterPro" id="IPR003755">
    <property type="entry name" value="HPr(Ser)_kin/Pase"/>
</dbReference>
<dbReference type="EC" id="2.7.4.-" evidence="14"/>
<evidence type="ECO:0000256" key="9">
    <source>
        <dbReference type="ARBA" id="ARBA00022840"/>
    </source>
</evidence>
<dbReference type="Pfam" id="PF02603">
    <property type="entry name" value="Hpr_kinase_N"/>
    <property type="match status" value="1"/>
</dbReference>
<dbReference type="Pfam" id="PF07475">
    <property type="entry name" value="Hpr_kinase_C"/>
    <property type="match status" value="1"/>
</dbReference>
<feature type="binding site" evidence="14">
    <location>
        <begin position="154"/>
        <end position="161"/>
    </location>
    <ligand>
        <name>ATP</name>
        <dbReference type="ChEBI" id="CHEBI:30616"/>
    </ligand>
</feature>
<evidence type="ECO:0000256" key="2">
    <source>
        <dbReference type="ARBA" id="ARBA00001946"/>
    </source>
</evidence>
<feature type="domain" description="HPr kinase/phosphorylase C-terminal" evidence="16">
    <location>
        <begin position="131"/>
        <end position="298"/>
    </location>
</feature>
<dbReference type="EC" id="2.7.11.-" evidence="14"/>
<keyword evidence="9 14" id="KW-0067">ATP-binding</keyword>
<feature type="binding site" evidence="14">
    <location>
        <position position="202"/>
    </location>
    <ligand>
        <name>Mg(2+)</name>
        <dbReference type="ChEBI" id="CHEBI:18420"/>
    </ligand>
</feature>
<keyword evidence="4 14" id="KW-0723">Serine/threonine-protein kinase</keyword>
<evidence type="ECO:0000256" key="10">
    <source>
        <dbReference type="ARBA" id="ARBA00022842"/>
    </source>
</evidence>
<evidence type="ECO:0000313" key="18">
    <source>
        <dbReference type="Proteomes" id="UP000601522"/>
    </source>
</evidence>
<dbReference type="Proteomes" id="UP000601522">
    <property type="component" value="Unassembled WGS sequence"/>
</dbReference>
<keyword evidence="8 14" id="KW-0418">Kinase</keyword>
<comment type="domain">
    <text evidence="14">The Walker A ATP-binding motif also binds Pi and PPi.</text>
</comment>
<dbReference type="EMBL" id="JACRTK010000001">
    <property type="protein sequence ID" value="MBC8589703.1"/>
    <property type="molecule type" value="Genomic_DNA"/>
</dbReference>
<reference evidence="17 18" key="1">
    <citation type="submission" date="2020-08" db="EMBL/GenBank/DDBJ databases">
        <title>Genome public.</title>
        <authorList>
            <person name="Liu C."/>
            <person name="Sun Q."/>
        </authorList>
    </citation>
    <scope>NUCLEOTIDE SEQUENCE [LARGE SCALE GENOMIC DNA]</scope>
    <source>
        <strain evidence="17 18">NSJ-26</strain>
    </source>
</reference>
<gene>
    <name evidence="14" type="primary">hprK</name>
    <name evidence="17" type="ORF">H8689_00905</name>
</gene>
<dbReference type="Gene3D" id="3.40.50.300">
    <property type="entry name" value="P-loop containing nucleotide triphosphate hydrolases"/>
    <property type="match status" value="1"/>
</dbReference>
<comment type="function">
    <text evidence="14">Catalyzes the ATP- as well as the pyrophosphate-dependent phosphorylation of a specific serine residue in HPr, a phosphocarrier protein of the phosphoenolpyruvate-dependent sugar phosphotransferase system (PTS). HprK/P also catalyzes the pyrophosphate-producing, inorganic phosphate-dependent dephosphorylation (phosphorolysis) of seryl-phosphorylated HPr (P-Ser-HPr). The two antagonistic activities of HprK/P are regulated by several intracellular metabolites, which change their concentration in response to the absence or presence of rapidly metabolisable carbon sources (glucose, fructose, etc.) in the growth medium. Therefore, by controlling the phosphorylation state of HPr, HPrK/P is a sensor enzyme that plays a major role in the regulation of carbon metabolism and sugar transport: it mediates carbon catabolite repression (CCR), and regulates PTS-catalyzed carbohydrate uptake and inducer exclusion.</text>
</comment>
<evidence type="ECO:0000256" key="5">
    <source>
        <dbReference type="ARBA" id="ARBA00022679"/>
    </source>
</evidence>
<evidence type="ECO:0000313" key="17">
    <source>
        <dbReference type="EMBL" id="MBC8589703.1"/>
    </source>
</evidence>
<dbReference type="InterPro" id="IPR028979">
    <property type="entry name" value="Ser_kin/Pase_Hpr-like_N_sf"/>
</dbReference>
<dbReference type="HAMAP" id="MF_01249">
    <property type="entry name" value="HPr_kinase"/>
    <property type="match status" value="1"/>
</dbReference>
<evidence type="ECO:0000256" key="12">
    <source>
        <dbReference type="ARBA" id="ARBA00023277"/>
    </source>
</evidence>
<protein>
    <recommendedName>
        <fullName evidence="14">HPr kinase/phosphorylase</fullName>
        <shortName evidence="14">HPrK/P</shortName>
        <ecNumber evidence="14">2.7.11.-</ecNumber>
        <ecNumber evidence="14">2.7.4.-</ecNumber>
    </recommendedName>
    <alternativeName>
        <fullName evidence="14">HPr(Ser) kinase/phosphorylase</fullName>
    </alternativeName>
</protein>
<dbReference type="SUPFAM" id="SSF75138">
    <property type="entry name" value="HprK N-terminal domain-like"/>
    <property type="match status" value="1"/>
</dbReference>
<dbReference type="InterPro" id="IPR011104">
    <property type="entry name" value="Hpr_kin/Pase_C"/>
</dbReference>
<proteinExistence type="inferred from homology"/>
<dbReference type="GO" id="GO:0000155">
    <property type="term" value="F:phosphorelay sensor kinase activity"/>
    <property type="evidence" value="ECO:0007669"/>
    <property type="project" value="InterPro"/>
</dbReference>
<keyword evidence="5 14" id="KW-0808">Transferase</keyword>
<comment type="subunit">
    <text evidence="14">Homohexamer.</text>
</comment>
<sequence>MDYVTLRQIIEDIDLDIIYASSDIDNIKIYSSEINRPGLQIVGYFEKFVPERIQILGSAEWHYYEELPDTLRYDSLDKLFAYPIPALIISRDLPIFPETIELAKKHNKTILRSQESTSKVINKLISYIDLQLAPETRVHGVLVEVYGVGVLITGKSGVGKSETALDLVIRGHRLISDDTVIIKKVEDRLMGKSPKLTRHFMEIRGLGILDIERLYGVGSVKNDEFIELVIELEIWDESKEYDRIGLDESFKEILGIEVSTATVPVRPGRNVAMIIEVAVRNYRQKRLGYNAAFELNERIKNHIKSKEDKAKGR</sequence>
<evidence type="ECO:0000256" key="14">
    <source>
        <dbReference type="HAMAP-Rule" id="MF_01249"/>
    </source>
</evidence>
<comment type="miscellaneous">
    <text evidence="14">Both phosphorylation and phosphorolysis are carried out by the same active site and suggest a common mechanism for both reactions.</text>
</comment>
<evidence type="ECO:0000259" key="15">
    <source>
        <dbReference type="Pfam" id="PF02603"/>
    </source>
</evidence>
<dbReference type="AlphaFoldDB" id="A0A926EWN6"/>
<evidence type="ECO:0000256" key="13">
    <source>
        <dbReference type="ARBA" id="ARBA00047657"/>
    </source>
</evidence>
<dbReference type="GO" id="GO:0000287">
    <property type="term" value="F:magnesium ion binding"/>
    <property type="evidence" value="ECO:0007669"/>
    <property type="project" value="UniProtKB-UniRule"/>
</dbReference>
<feature type="active site" description="Proton acceptor; for phosphorylation activity. Proton donor; for dephosphorylation activity" evidence="14">
    <location>
        <position position="178"/>
    </location>
</feature>
<dbReference type="CDD" id="cd01918">
    <property type="entry name" value="HprK_C"/>
    <property type="match status" value="1"/>
</dbReference>
<feature type="active site" evidence="14">
    <location>
        <position position="139"/>
    </location>
</feature>
<keyword evidence="18" id="KW-1185">Reference proteome</keyword>
<evidence type="ECO:0000259" key="16">
    <source>
        <dbReference type="Pfam" id="PF07475"/>
    </source>
</evidence>
<feature type="active site" evidence="14">
    <location>
        <position position="160"/>
    </location>
</feature>